<feature type="compositionally biased region" description="Acidic residues" evidence="1">
    <location>
        <begin position="121"/>
        <end position="137"/>
    </location>
</feature>
<comment type="caution">
    <text evidence="2">The sequence shown here is derived from an EMBL/GenBank/DDBJ whole genome shotgun (WGS) entry which is preliminary data.</text>
</comment>
<sequence length="209" mass="21725">MSAVNDPPPTINEASEDVETNNEVGATASEFETFVGNGLDGLREQYLLEQDGDGDDNGDSGFDLYGNGGSGFDLDGNGDNDSGSDIDGDGEGDSGCDLDGDDDDNVDSGCDLDGGGGDSGSDLDGDGDSGCDLDGDSDGYGHDRRGSSPVPWRWIIPGAEKYSTQNINNNDPSTTNGHFYKVGHQSEWDVPEEISSIVVEAPPWLSQAG</sequence>
<dbReference type="EMBL" id="JAUESC010000383">
    <property type="protein sequence ID" value="KAK0586008.1"/>
    <property type="molecule type" value="Genomic_DNA"/>
</dbReference>
<feature type="region of interest" description="Disordered" evidence="1">
    <location>
        <begin position="45"/>
        <end position="152"/>
    </location>
</feature>
<protein>
    <submittedName>
        <fullName evidence="2">Uncharacterized protein</fullName>
    </submittedName>
</protein>
<dbReference type="AlphaFoldDB" id="A0AA39S5L6"/>
<evidence type="ECO:0000256" key="1">
    <source>
        <dbReference type="SAM" id="MobiDB-lite"/>
    </source>
</evidence>
<feature type="region of interest" description="Disordered" evidence="1">
    <location>
        <begin position="1"/>
        <end position="25"/>
    </location>
</feature>
<organism evidence="2 3">
    <name type="scientific">Acer saccharum</name>
    <name type="common">Sugar maple</name>
    <dbReference type="NCBI Taxonomy" id="4024"/>
    <lineage>
        <taxon>Eukaryota</taxon>
        <taxon>Viridiplantae</taxon>
        <taxon>Streptophyta</taxon>
        <taxon>Embryophyta</taxon>
        <taxon>Tracheophyta</taxon>
        <taxon>Spermatophyta</taxon>
        <taxon>Magnoliopsida</taxon>
        <taxon>eudicotyledons</taxon>
        <taxon>Gunneridae</taxon>
        <taxon>Pentapetalae</taxon>
        <taxon>rosids</taxon>
        <taxon>malvids</taxon>
        <taxon>Sapindales</taxon>
        <taxon>Sapindaceae</taxon>
        <taxon>Hippocastanoideae</taxon>
        <taxon>Acereae</taxon>
        <taxon>Acer</taxon>
    </lineage>
</organism>
<evidence type="ECO:0000313" key="3">
    <source>
        <dbReference type="Proteomes" id="UP001168877"/>
    </source>
</evidence>
<name>A0AA39S5L6_ACESA</name>
<feature type="compositionally biased region" description="Acidic residues" evidence="1">
    <location>
        <begin position="76"/>
        <end position="106"/>
    </location>
</feature>
<dbReference type="Proteomes" id="UP001168877">
    <property type="component" value="Unassembled WGS sequence"/>
</dbReference>
<proteinExistence type="predicted"/>
<accession>A0AA39S5L6</accession>
<reference evidence="2" key="2">
    <citation type="submission" date="2023-06" db="EMBL/GenBank/DDBJ databases">
        <authorList>
            <person name="Swenson N.G."/>
            <person name="Wegrzyn J.L."/>
            <person name="Mcevoy S.L."/>
        </authorList>
    </citation>
    <scope>NUCLEOTIDE SEQUENCE</scope>
    <source>
        <strain evidence="2">NS2018</strain>
        <tissue evidence="2">Leaf</tissue>
    </source>
</reference>
<reference evidence="2" key="1">
    <citation type="journal article" date="2022" name="Plant J.">
        <title>Strategies of tolerance reflected in two North American maple genomes.</title>
        <authorList>
            <person name="McEvoy S.L."/>
            <person name="Sezen U.U."/>
            <person name="Trouern-Trend A."/>
            <person name="McMahon S.M."/>
            <person name="Schaberg P.G."/>
            <person name="Yang J."/>
            <person name="Wegrzyn J.L."/>
            <person name="Swenson N.G."/>
        </authorList>
    </citation>
    <scope>NUCLEOTIDE SEQUENCE</scope>
    <source>
        <strain evidence="2">NS2018</strain>
    </source>
</reference>
<evidence type="ECO:0000313" key="2">
    <source>
        <dbReference type="EMBL" id="KAK0586008.1"/>
    </source>
</evidence>
<keyword evidence="3" id="KW-1185">Reference proteome</keyword>
<feature type="compositionally biased region" description="Pro residues" evidence="1">
    <location>
        <begin position="1"/>
        <end position="10"/>
    </location>
</feature>
<gene>
    <name evidence="2" type="ORF">LWI29_037781</name>
</gene>